<accession>A0ABT3FZY0</accession>
<dbReference type="Proteomes" id="UP001165653">
    <property type="component" value="Unassembled WGS sequence"/>
</dbReference>
<keyword evidence="1" id="KW-0812">Transmembrane</keyword>
<feature type="transmembrane region" description="Helical" evidence="1">
    <location>
        <begin position="131"/>
        <end position="149"/>
    </location>
</feature>
<protein>
    <submittedName>
        <fullName evidence="3">Acyltransferase</fullName>
    </submittedName>
</protein>
<gene>
    <name evidence="3" type="ORF">OJ996_03025</name>
</gene>
<keyword evidence="3" id="KW-0012">Acyltransferase</keyword>
<dbReference type="EMBL" id="JAPDDR010000002">
    <property type="protein sequence ID" value="MCW1912530.1"/>
    <property type="molecule type" value="Genomic_DNA"/>
</dbReference>
<feature type="domain" description="Acyltransferase 3" evidence="2">
    <location>
        <begin position="7"/>
        <end position="335"/>
    </location>
</feature>
<feature type="transmembrane region" description="Helical" evidence="1">
    <location>
        <begin position="85"/>
        <end position="111"/>
    </location>
</feature>
<dbReference type="InterPro" id="IPR002656">
    <property type="entry name" value="Acyl_transf_3_dom"/>
</dbReference>
<evidence type="ECO:0000313" key="4">
    <source>
        <dbReference type="Proteomes" id="UP001165653"/>
    </source>
</evidence>
<dbReference type="GO" id="GO:0016746">
    <property type="term" value="F:acyltransferase activity"/>
    <property type="evidence" value="ECO:0007669"/>
    <property type="project" value="UniProtKB-KW"/>
</dbReference>
<sequence>MATSRNTQLDGWRAIAVFGVMWQHWAPASWRGPFPFEIGLYFFLTFSGFLITRGLLRDQAKGESSSTAWRGPAYKDFLSRRAIRILLPAYVAMLFAWLVAAPDIRAHLLYYLTYTVNFHMSRLTDFPSGTAHYWTLAIQVQFYLLWPLPIYAAPRKHMAKVLVATALVAPLSRAILVNFFPEILRPGAITTSAFDYFGAGALLALAIENGMKPGDRRLTIASWIALVPYLVLYHFDRIGHPLPGIRHFQQTLVSVVFAGLISVTLAGFRGPLGKLLDLPFIQHVGRLSYGFYLFHTPMPLFLGFVLPWIWMWNLPTALQLLCFFLASWGAAWLCWRYLESPLDRFRPQKRAA</sequence>
<evidence type="ECO:0000259" key="2">
    <source>
        <dbReference type="Pfam" id="PF01757"/>
    </source>
</evidence>
<reference evidence="3" key="1">
    <citation type="submission" date="2022-10" db="EMBL/GenBank/DDBJ databases">
        <title>Luteolibacter sp. GHJ8, whole genome shotgun sequencing project.</title>
        <authorList>
            <person name="Zhao G."/>
            <person name="Shen L."/>
        </authorList>
    </citation>
    <scope>NUCLEOTIDE SEQUENCE</scope>
    <source>
        <strain evidence="3">GHJ8</strain>
    </source>
</reference>
<keyword evidence="3" id="KW-0808">Transferase</keyword>
<name>A0ABT3FZY0_9BACT</name>
<comment type="caution">
    <text evidence="3">The sequence shown here is derived from an EMBL/GenBank/DDBJ whole genome shotgun (WGS) entry which is preliminary data.</text>
</comment>
<dbReference type="Pfam" id="PF01757">
    <property type="entry name" value="Acyl_transf_3"/>
    <property type="match status" value="1"/>
</dbReference>
<feature type="transmembrane region" description="Helical" evidence="1">
    <location>
        <begin position="317"/>
        <end position="338"/>
    </location>
</feature>
<feature type="transmembrane region" description="Helical" evidence="1">
    <location>
        <begin position="289"/>
        <end position="311"/>
    </location>
</feature>
<keyword evidence="4" id="KW-1185">Reference proteome</keyword>
<feature type="transmembrane region" description="Helical" evidence="1">
    <location>
        <begin position="247"/>
        <end position="268"/>
    </location>
</feature>
<keyword evidence="1" id="KW-0472">Membrane</keyword>
<dbReference type="RefSeq" id="WP_264511017.1">
    <property type="nucleotide sequence ID" value="NZ_JAPDDR010000002.1"/>
</dbReference>
<keyword evidence="1" id="KW-1133">Transmembrane helix</keyword>
<dbReference type="PANTHER" id="PTHR23028:SF53">
    <property type="entry name" value="ACYL_TRANSF_3 DOMAIN-CONTAINING PROTEIN"/>
    <property type="match status" value="1"/>
</dbReference>
<feature type="transmembrane region" description="Helical" evidence="1">
    <location>
        <begin position="218"/>
        <end position="235"/>
    </location>
</feature>
<evidence type="ECO:0000256" key="1">
    <source>
        <dbReference type="SAM" id="Phobius"/>
    </source>
</evidence>
<feature type="transmembrane region" description="Helical" evidence="1">
    <location>
        <begin position="187"/>
        <end position="206"/>
    </location>
</feature>
<organism evidence="3 4">
    <name type="scientific">Luteolibacter rhizosphaerae</name>
    <dbReference type="NCBI Taxonomy" id="2989719"/>
    <lineage>
        <taxon>Bacteria</taxon>
        <taxon>Pseudomonadati</taxon>
        <taxon>Verrucomicrobiota</taxon>
        <taxon>Verrucomicrobiia</taxon>
        <taxon>Verrucomicrobiales</taxon>
        <taxon>Verrucomicrobiaceae</taxon>
        <taxon>Luteolibacter</taxon>
    </lineage>
</organism>
<feature type="transmembrane region" description="Helical" evidence="1">
    <location>
        <begin position="38"/>
        <end position="56"/>
    </location>
</feature>
<proteinExistence type="predicted"/>
<dbReference type="InterPro" id="IPR050879">
    <property type="entry name" value="Acyltransferase_3"/>
</dbReference>
<evidence type="ECO:0000313" key="3">
    <source>
        <dbReference type="EMBL" id="MCW1912530.1"/>
    </source>
</evidence>
<feature type="transmembrane region" description="Helical" evidence="1">
    <location>
        <begin position="161"/>
        <end position="181"/>
    </location>
</feature>
<dbReference type="PANTHER" id="PTHR23028">
    <property type="entry name" value="ACETYLTRANSFERASE"/>
    <property type="match status" value="1"/>
</dbReference>